<reference evidence="2 3" key="1">
    <citation type="submission" date="2014-07" db="EMBL/GenBank/DDBJ databases">
        <title>Comparative analysis of Nitrosococcus oceani genome inventories of strains from Pacific and Atlantic gyres.</title>
        <authorList>
            <person name="Lim C.K."/>
            <person name="Wang L."/>
            <person name="Sayavedra-Soto L.A."/>
            <person name="Klotz M.G."/>
        </authorList>
    </citation>
    <scope>NUCLEOTIDE SEQUENCE [LARGE SCALE GENOMIC DNA]</scope>
    <source>
        <strain evidence="2 3">C-27</strain>
    </source>
</reference>
<dbReference type="EMBL" id="JPGN01000024">
    <property type="protein sequence ID" value="KFI20207.1"/>
    <property type="molecule type" value="Genomic_DNA"/>
</dbReference>
<dbReference type="InterPro" id="IPR021327">
    <property type="entry name" value="DUF2934"/>
</dbReference>
<gene>
    <name evidence="2" type="ORF">IB75_04390</name>
</gene>
<dbReference type="HOGENOM" id="CLU_1914865_0_0_6"/>
<dbReference type="Pfam" id="PF11154">
    <property type="entry name" value="DUF2934"/>
    <property type="match status" value="1"/>
</dbReference>
<evidence type="ECO:0008006" key="4">
    <source>
        <dbReference type="Google" id="ProtNLM"/>
    </source>
</evidence>
<dbReference type="AlphaFoldDB" id="A0A0E2ZPC8"/>
<dbReference type="Proteomes" id="UP000028839">
    <property type="component" value="Unassembled WGS sequence"/>
</dbReference>
<evidence type="ECO:0000313" key="2">
    <source>
        <dbReference type="EMBL" id="KFI20207.1"/>
    </source>
</evidence>
<feature type="compositionally biased region" description="Polar residues" evidence="1">
    <location>
        <begin position="38"/>
        <end position="57"/>
    </location>
</feature>
<protein>
    <recommendedName>
        <fullName evidence="4">DUF2934 domain-containing protein</fullName>
    </recommendedName>
</protein>
<accession>A0A0E2ZPC8</accession>
<organism evidence="2 3">
    <name type="scientific">Nitrosococcus oceani C-27</name>
    <dbReference type="NCBI Taxonomy" id="314279"/>
    <lineage>
        <taxon>Bacteria</taxon>
        <taxon>Pseudomonadati</taxon>
        <taxon>Pseudomonadota</taxon>
        <taxon>Gammaproteobacteria</taxon>
        <taxon>Chromatiales</taxon>
        <taxon>Chromatiaceae</taxon>
        <taxon>Nitrosococcus</taxon>
    </lineage>
</organism>
<evidence type="ECO:0000313" key="3">
    <source>
        <dbReference type="Proteomes" id="UP000028839"/>
    </source>
</evidence>
<name>A0A0E2ZPC8_9GAMM</name>
<dbReference type="OrthoDB" id="8538784at2"/>
<comment type="caution">
    <text evidence="2">The sequence shown here is derived from an EMBL/GenBank/DDBJ whole genome shotgun (WGS) entry which is preliminary data.</text>
</comment>
<feature type="region of interest" description="Disordered" evidence="1">
    <location>
        <begin position="36"/>
        <end position="84"/>
    </location>
</feature>
<evidence type="ECO:0000256" key="1">
    <source>
        <dbReference type="SAM" id="MobiDB-lite"/>
    </source>
</evidence>
<proteinExistence type="predicted"/>
<sequence>MSQTFKDIIGTVAAKLSKTAAKQLNRILAKVEEIGLENSASDTHPSSAPTGGTNTPEAPQKAAADPDKTSLEKPGPGPVSPEERWKMIAEAAYYIAEERGPQNSSPEENWRQAEAQIDTMLAATQKQVDGQL</sequence>